<evidence type="ECO:0000313" key="2">
    <source>
        <dbReference type="EMBL" id="TWJ15354.1"/>
    </source>
</evidence>
<accession>A0A562VBT8</accession>
<dbReference type="OrthoDB" id="123178at2"/>
<reference evidence="2 3" key="1">
    <citation type="journal article" date="2013" name="Stand. Genomic Sci.">
        <title>Genomic Encyclopedia of Type Strains, Phase I: The one thousand microbial genomes (KMG-I) project.</title>
        <authorList>
            <person name="Kyrpides N.C."/>
            <person name="Woyke T."/>
            <person name="Eisen J.A."/>
            <person name="Garrity G."/>
            <person name="Lilburn T.G."/>
            <person name="Beck B.J."/>
            <person name="Whitman W.B."/>
            <person name="Hugenholtz P."/>
            <person name="Klenk H.P."/>
        </authorList>
    </citation>
    <scope>NUCLEOTIDE SEQUENCE [LARGE SCALE GENOMIC DNA]</scope>
    <source>
        <strain evidence="2 3">DSM 45044</strain>
    </source>
</reference>
<feature type="region of interest" description="Disordered" evidence="1">
    <location>
        <begin position="1"/>
        <end position="78"/>
    </location>
</feature>
<evidence type="ECO:0000256" key="1">
    <source>
        <dbReference type="SAM" id="MobiDB-lite"/>
    </source>
</evidence>
<dbReference type="Proteomes" id="UP000321617">
    <property type="component" value="Unassembled WGS sequence"/>
</dbReference>
<dbReference type="EMBL" id="VLLL01000005">
    <property type="protein sequence ID" value="TWJ15354.1"/>
    <property type="molecule type" value="Genomic_DNA"/>
</dbReference>
<proteinExistence type="predicted"/>
<evidence type="ECO:0000313" key="3">
    <source>
        <dbReference type="Proteomes" id="UP000321617"/>
    </source>
</evidence>
<sequence length="153" mass="17549">MRDTREGDDTVVHGVTPPSDDHRHRDEPHERPEGSVVDTPLDVDDLRHHPEPDDDDSPATGYTDAVVRSDPETADPEEVANRWRDIQLTFVDRPQQAAEMARELVDEAVRSRIAAITTRQAELDGWSLTTADTELMRQAVQRYRDFFHRMLTH</sequence>
<organism evidence="2 3">
    <name type="scientific">Stackebrandtia albiflava</name>
    <dbReference type="NCBI Taxonomy" id="406432"/>
    <lineage>
        <taxon>Bacteria</taxon>
        <taxon>Bacillati</taxon>
        <taxon>Actinomycetota</taxon>
        <taxon>Actinomycetes</taxon>
        <taxon>Glycomycetales</taxon>
        <taxon>Glycomycetaceae</taxon>
        <taxon>Stackebrandtia</taxon>
    </lineage>
</organism>
<dbReference type="AlphaFoldDB" id="A0A562VBT8"/>
<feature type="compositionally biased region" description="Basic and acidic residues" evidence="1">
    <location>
        <begin position="19"/>
        <end position="33"/>
    </location>
</feature>
<protein>
    <submittedName>
        <fullName evidence="2">Uncharacterized protein</fullName>
    </submittedName>
</protein>
<feature type="compositionally biased region" description="Basic and acidic residues" evidence="1">
    <location>
        <begin position="1"/>
        <end position="11"/>
    </location>
</feature>
<comment type="caution">
    <text evidence="2">The sequence shown here is derived from an EMBL/GenBank/DDBJ whole genome shotgun (WGS) entry which is preliminary data.</text>
</comment>
<keyword evidence="3" id="KW-1185">Reference proteome</keyword>
<name>A0A562VBT8_9ACTN</name>
<gene>
    <name evidence="2" type="ORF">LX16_1055</name>
</gene>
<dbReference type="RefSeq" id="WP_147133894.1">
    <property type="nucleotide sequence ID" value="NZ_BAABIJ010000001.1"/>
</dbReference>